<dbReference type="PANTHER" id="PTHR30485:SF0">
    <property type="entry name" value="NI_FE-HYDROGENASE 1 B-TYPE CYTOCHROME SUBUNIT-RELATED"/>
    <property type="match status" value="1"/>
</dbReference>
<gene>
    <name evidence="14" type="ORF">HNQ81_001846</name>
</gene>
<keyword evidence="7" id="KW-0479">Metal-binding</keyword>
<dbReference type="PROSITE" id="PS00882">
    <property type="entry name" value="NI_HGENASE_CYTB_1"/>
    <property type="match status" value="1"/>
</dbReference>
<dbReference type="GO" id="GO:0005506">
    <property type="term" value="F:iron ion binding"/>
    <property type="evidence" value="ECO:0007669"/>
    <property type="project" value="InterPro"/>
</dbReference>
<dbReference type="PRINTS" id="PR00161">
    <property type="entry name" value="NIHGNASECYTB"/>
</dbReference>
<evidence type="ECO:0000313" key="14">
    <source>
        <dbReference type="EMBL" id="MBB5348115.1"/>
    </source>
</evidence>
<evidence type="ECO:0000256" key="4">
    <source>
        <dbReference type="ARBA" id="ARBA00022475"/>
    </source>
</evidence>
<reference evidence="14 15" key="1">
    <citation type="submission" date="2020-08" db="EMBL/GenBank/DDBJ databases">
        <title>Genomic Encyclopedia of Type Strains, Phase IV (KMG-IV): sequencing the most valuable type-strain genomes for metagenomic binning, comparative biology and taxonomic classification.</title>
        <authorList>
            <person name="Goeker M."/>
        </authorList>
    </citation>
    <scope>NUCLEOTIDE SEQUENCE [LARGE SCALE GENOMIC DNA]</scope>
    <source>
        <strain evidence="14 15">DSM 28570</strain>
    </source>
</reference>
<evidence type="ECO:0000256" key="3">
    <source>
        <dbReference type="ARBA" id="ARBA00022448"/>
    </source>
</evidence>
<evidence type="ECO:0000259" key="13">
    <source>
        <dbReference type="Pfam" id="PF01292"/>
    </source>
</evidence>
<organism evidence="14 15">
    <name type="scientific">Desulfoprunum benzoelyticum</name>
    <dbReference type="NCBI Taxonomy" id="1506996"/>
    <lineage>
        <taxon>Bacteria</taxon>
        <taxon>Pseudomonadati</taxon>
        <taxon>Thermodesulfobacteriota</taxon>
        <taxon>Desulfobulbia</taxon>
        <taxon>Desulfobulbales</taxon>
        <taxon>Desulfobulbaceae</taxon>
        <taxon>Desulfoprunum</taxon>
    </lineage>
</organism>
<evidence type="ECO:0000256" key="11">
    <source>
        <dbReference type="ARBA" id="ARBA00023136"/>
    </source>
</evidence>
<dbReference type="InterPro" id="IPR011577">
    <property type="entry name" value="Cyt_b561_bac/Ni-Hgenase"/>
</dbReference>
<feature type="domain" description="Cytochrome b561 bacterial/Ni-hydrogenase" evidence="13">
    <location>
        <begin position="8"/>
        <end position="206"/>
    </location>
</feature>
<evidence type="ECO:0000256" key="1">
    <source>
        <dbReference type="ARBA" id="ARBA00004651"/>
    </source>
</evidence>
<evidence type="ECO:0000256" key="10">
    <source>
        <dbReference type="ARBA" id="ARBA00023004"/>
    </source>
</evidence>
<keyword evidence="10" id="KW-0408">Iron</keyword>
<comment type="subcellular location">
    <subcellularLocation>
        <location evidence="1">Cell membrane</location>
        <topology evidence="1">Multi-pass membrane protein</topology>
    </subcellularLocation>
</comment>
<evidence type="ECO:0000313" key="15">
    <source>
        <dbReference type="Proteomes" id="UP000539642"/>
    </source>
</evidence>
<dbReference type="NCBIfam" id="TIGR02125">
    <property type="entry name" value="CytB-hydogenase"/>
    <property type="match status" value="1"/>
</dbReference>
<dbReference type="GO" id="GO:0005886">
    <property type="term" value="C:plasma membrane"/>
    <property type="evidence" value="ECO:0007669"/>
    <property type="project" value="UniProtKB-SubCell"/>
</dbReference>
<dbReference type="InterPro" id="IPR051542">
    <property type="entry name" value="Hydrogenase_cytochrome"/>
</dbReference>
<keyword evidence="5" id="KW-0349">Heme</keyword>
<feature type="transmembrane region" description="Helical" evidence="12">
    <location>
        <begin position="121"/>
        <end position="146"/>
    </location>
</feature>
<keyword evidence="9 12" id="KW-1133">Transmembrane helix</keyword>
<dbReference type="SUPFAM" id="SSF81342">
    <property type="entry name" value="Transmembrane di-heme cytochromes"/>
    <property type="match status" value="1"/>
</dbReference>
<dbReference type="RefSeq" id="WP_183350545.1">
    <property type="nucleotide sequence ID" value="NZ_JACHEO010000009.1"/>
</dbReference>
<keyword evidence="11 12" id="KW-0472">Membrane</keyword>
<dbReference type="PANTHER" id="PTHR30485">
    <property type="entry name" value="NI/FE-HYDROGENASE 1 B-TYPE CYTOCHROME SUBUNIT"/>
    <property type="match status" value="1"/>
</dbReference>
<dbReference type="EMBL" id="JACHEO010000009">
    <property type="protein sequence ID" value="MBB5348115.1"/>
    <property type="molecule type" value="Genomic_DNA"/>
</dbReference>
<keyword evidence="8" id="KW-0249">Electron transport</keyword>
<keyword evidence="6 12" id="KW-0812">Transmembrane</keyword>
<protein>
    <submittedName>
        <fullName evidence="14">Ni/Fe-hydrogenase 1 B-type cytochrome subunit</fullName>
    </submittedName>
</protein>
<proteinExistence type="inferred from homology"/>
<dbReference type="GO" id="GO:0022904">
    <property type="term" value="P:respiratory electron transport chain"/>
    <property type="evidence" value="ECO:0007669"/>
    <property type="project" value="InterPro"/>
</dbReference>
<keyword evidence="15" id="KW-1185">Reference proteome</keyword>
<dbReference type="AlphaFoldDB" id="A0A840UR40"/>
<keyword evidence="4" id="KW-1003">Cell membrane</keyword>
<dbReference type="Proteomes" id="UP000539642">
    <property type="component" value="Unassembled WGS sequence"/>
</dbReference>
<keyword evidence="3" id="KW-0813">Transport</keyword>
<feature type="transmembrane region" description="Helical" evidence="12">
    <location>
        <begin position="168"/>
        <end position="189"/>
    </location>
</feature>
<evidence type="ECO:0000256" key="8">
    <source>
        <dbReference type="ARBA" id="ARBA00022982"/>
    </source>
</evidence>
<evidence type="ECO:0000256" key="6">
    <source>
        <dbReference type="ARBA" id="ARBA00022692"/>
    </source>
</evidence>
<feature type="transmembrane region" description="Helical" evidence="12">
    <location>
        <begin position="55"/>
        <end position="77"/>
    </location>
</feature>
<comment type="caution">
    <text evidence="14">The sequence shown here is derived from an EMBL/GenBank/DDBJ whole genome shotgun (WGS) entry which is preliminary data.</text>
</comment>
<evidence type="ECO:0000256" key="7">
    <source>
        <dbReference type="ARBA" id="ARBA00022723"/>
    </source>
</evidence>
<evidence type="ECO:0000256" key="12">
    <source>
        <dbReference type="SAM" id="Phobius"/>
    </source>
</evidence>
<accession>A0A840UR40</accession>
<feature type="transmembrane region" description="Helical" evidence="12">
    <location>
        <begin position="12"/>
        <end position="35"/>
    </location>
</feature>
<evidence type="ECO:0000256" key="9">
    <source>
        <dbReference type="ARBA" id="ARBA00022989"/>
    </source>
</evidence>
<comment type="similarity">
    <text evidence="2">Belongs to the HupC/HyaC/HydC family.</text>
</comment>
<dbReference type="GO" id="GO:0009055">
    <property type="term" value="F:electron transfer activity"/>
    <property type="evidence" value="ECO:0007669"/>
    <property type="project" value="InterPro"/>
</dbReference>
<evidence type="ECO:0000256" key="5">
    <source>
        <dbReference type="ARBA" id="ARBA00022617"/>
    </source>
</evidence>
<sequence length="214" mass="25303">MYEKHPCWSILLRLFHWMFALSIVVLVVTGFYVNSPWTNTMLESSQSWPMAWMRYLHFVAGYVFSAAIIIRLFLYIFGNQQERIWDILPVTRRNLRNLWKTLLHYSYIKEAGQHDRLGHNVLAGLTYIVTVFAAIVQICSGFYMLYPEAAFWEGWGVAIFGNQQSSRYIHHLLMWWFIIFAMIHVYMCIWNDVKRPEGVISSIFTGDKFTHTKA</sequence>
<dbReference type="InterPro" id="IPR016174">
    <property type="entry name" value="Di-haem_cyt_TM"/>
</dbReference>
<name>A0A840UR40_9BACT</name>
<dbReference type="GO" id="GO:0020037">
    <property type="term" value="F:heme binding"/>
    <property type="evidence" value="ECO:0007669"/>
    <property type="project" value="TreeGrafter"/>
</dbReference>
<evidence type="ECO:0000256" key="2">
    <source>
        <dbReference type="ARBA" id="ARBA00008622"/>
    </source>
</evidence>
<dbReference type="Gene3D" id="1.20.950.20">
    <property type="entry name" value="Transmembrane di-heme cytochromes, Chain C"/>
    <property type="match status" value="1"/>
</dbReference>
<dbReference type="InterPro" id="IPR000516">
    <property type="entry name" value="Ni-dep_Hydgase_cyt-B"/>
</dbReference>
<dbReference type="Pfam" id="PF01292">
    <property type="entry name" value="Ni_hydr_CYTB"/>
    <property type="match status" value="1"/>
</dbReference>